<reference evidence="2" key="2">
    <citation type="submission" date="2015-11" db="EMBL/GenBank/DDBJ databases">
        <authorList>
            <person name="Wolfe B.E."/>
        </authorList>
    </citation>
    <scope>NUCLEOTIDE SEQUENCE</scope>
    <source>
        <strain evidence="2">738_7</strain>
    </source>
</reference>
<keyword evidence="4" id="KW-1185">Reference proteome</keyword>
<evidence type="ECO:0000313" key="3">
    <source>
        <dbReference type="Proteomes" id="UP000095464"/>
    </source>
</evidence>
<proteinExistence type="predicted"/>
<dbReference type="RefSeq" id="WP_002508216.1">
    <property type="nucleotide sequence ID" value="NZ_CP013114.1"/>
</dbReference>
<sequence length="60" mass="7101">MMIKTLHMQYEEGFEAFDERVNEFLQEVSEKQHWDLVSVTPSVTNSLEGVDYFITVVFKK</sequence>
<dbReference type="Proteomes" id="UP001152422">
    <property type="component" value="Unassembled WGS sequence"/>
</dbReference>
<evidence type="ECO:0000313" key="4">
    <source>
        <dbReference type="Proteomes" id="UP001152422"/>
    </source>
</evidence>
<dbReference type="EMBL" id="LNPX01000048">
    <property type="protein sequence ID" value="OEK52680.1"/>
    <property type="molecule type" value="Genomic_DNA"/>
</dbReference>
<reference evidence="1" key="3">
    <citation type="submission" date="2022-05" db="EMBL/GenBank/DDBJ databases">
        <title>Comparative genomics of Staphylococcus equorum isolates.</title>
        <authorList>
            <person name="Luelf R.H."/>
        </authorList>
    </citation>
    <scope>NUCLEOTIDE SEQUENCE</scope>
    <source>
        <strain evidence="1">TMW 2.2497</strain>
    </source>
</reference>
<dbReference type="EMBL" id="JAMBQA010000004">
    <property type="protein sequence ID" value="MDG0846506.1"/>
    <property type="molecule type" value="Genomic_DNA"/>
</dbReference>
<gene>
    <name evidence="2" type="ORF">ASS94_11435</name>
    <name evidence="1" type="ORF">M4L89_09755</name>
</gene>
<evidence type="ECO:0008006" key="5">
    <source>
        <dbReference type="Google" id="ProtNLM"/>
    </source>
</evidence>
<dbReference type="AlphaFoldDB" id="A0A1B1G521"/>
<comment type="caution">
    <text evidence="1">The sequence shown here is derived from an EMBL/GenBank/DDBJ whole genome shotgun (WGS) entry which is preliminary data.</text>
</comment>
<name>A0A1B1G521_9STAP</name>
<reference evidence="3" key="1">
    <citation type="submission" date="2015-11" db="EMBL/GenBank/DDBJ databases">
        <title>Genomic diversity of Staphylococcus saprophyticus strains from urinary tract infections, animal surfaces, and fermented foods.</title>
        <authorList>
            <person name="Wolfe B.E."/>
        </authorList>
    </citation>
    <scope>NUCLEOTIDE SEQUENCE [LARGE SCALE GENOMIC DNA]</scope>
    <source>
        <strain evidence="3">738_7</strain>
    </source>
</reference>
<dbReference type="OrthoDB" id="2407179at2"/>
<evidence type="ECO:0000313" key="1">
    <source>
        <dbReference type="EMBL" id="MDG0846506.1"/>
    </source>
</evidence>
<evidence type="ECO:0000313" key="2">
    <source>
        <dbReference type="EMBL" id="OEK52680.1"/>
    </source>
</evidence>
<organism evidence="1 4">
    <name type="scientific">Staphylococcus equorum</name>
    <dbReference type="NCBI Taxonomy" id="246432"/>
    <lineage>
        <taxon>Bacteria</taxon>
        <taxon>Bacillati</taxon>
        <taxon>Bacillota</taxon>
        <taxon>Bacilli</taxon>
        <taxon>Bacillales</taxon>
        <taxon>Staphylococcaceae</taxon>
        <taxon>Staphylococcus</taxon>
    </lineage>
</organism>
<protein>
    <recommendedName>
        <fullName evidence="5">DUF2758 domain-containing protein</fullName>
    </recommendedName>
</protein>
<dbReference type="KEGG" id="seqo:SE1039_06400"/>
<accession>A0A1B1G521</accession>
<dbReference type="GeneID" id="69846461"/>
<dbReference type="eggNOG" id="ENOG50305BP">
    <property type="taxonomic scope" value="Bacteria"/>
</dbReference>
<dbReference type="Proteomes" id="UP000095464">
    <property type="component" value="Unassembled WGS sequence"/>
</dbReference>